<feature type="region of interest" description="Disordered" evidence="1">
    <location>
        <begin position="162"/>
        <end position="181"/>
    </location>
</feature>
<dbReference type="RefSeq" id="WP_274200416.1">
    <property type="nucleotide sequence ID" value="NZ_JAQZAO010000004.1"/>
</dbReference>
<dbReference type="InterPro" id="IPR019660">
    <property type="entry name" value="Put_sensory_transdc_reg_YbjN"/>
</dbReference>
<sequence>MTDLEEAEKVLVAALEERELTYLRRGPGRLFVTLPGTKKLATHCWLVLTPHALLIEAFVCRRPDENFEEVYRFLLQRNARLYGVHYTIDRAGDIHLVGRVALHAITDDEVDRVLGQVLEAADGDFNTLLELGFATSIRREWAWRESRGESLANLSAFAHLVDGTKDTENTENTENAENTGS</sequence>
<evidence type="ECO:0000313" key="3">
    <source>
        <dbReference type="Proteomes" id="UP001300763"/>
    </source>
</evidence>
<proteinExistence type="predicted"/>
<comment type="caution">
    <text evidence="2">The sequence shown here is derived from an EMBL/GenBank/DDBJ whole genome shotgun (WGS) entry which is preliminary data.</text>
</comment>
<keyword evidence="3" id="KW-1185">Reference proteome</keyword>
<gene>
    <name evidence="2" type="ORF">PGB27_11055</name>
</gene>
<dbReference type="EMBL" id="JAQZAO010000004">
    <property type="protein sequence ID" value="MDD7965882.1"/>
    <property type="molecule type" value="Genomic_DNA"/>
</dbReference>
<dbReference type="Gene3D" id="3.30.1460.10">
    <property type="match status" value="1"/>
</dbReference>
<dbReference type="SUPFAM" id="SSF69635">
    <property type="entry name" value="Type III secretory system chaperone-like"/>
    <property type="match status" value="1"/>
</dbReference>
<evidence type="ECO:0000313" key="2">
    <source>
        <dbReference type="EMBL" id="MDD7965882.1"/>
    </source>
</evidence>
<feature type="compositionally biased region" description="Low complexity" evidence="1">
    <location>
        <begin position="170"/>
        <end position="181"/>
    </location>
</feature>
<reference evidence="2 3" key="1">
    <citation type="submission" date="2023-02" db="EMBL/GenBank/DDBJ databases">
        <title>Genome sequencing required for Actinomycetospora new species description.</title>
        <authorList>
            <person name="Saimee Y."/>
            <person name="Duangmal K."/>
        </authorList>
    </citation>
    <scope>NUCLEOTIDE SEQUENCE [LARGE SCALE GENOMIC DNA]</scope>
    <source>
        <strain evidence="2 3">DW7H6</strain>
    </source>
</reference>
<protein>
    <submittedName>
        <fullName evidence="2">YbjN domain-containing protein</fullName>
    </submittedName>
</protein>
<organism evidence="2 3">
    <name type="scientific">Actinomycetospora lemnae</name>
    <dbReference type="NCBI Taxonomy" id="3019891"/>
    <lineage>
        <taxon>Bacteria</taxon>
        <taxon>Bacillati</taxon>
        <taxon>Actinomycetota</taxon>
        <taxon>Actinomycetes</taxon>
        <taxon>Pseudonocardiales</taxon>
        <taxon>Pseudonocardiaceae</taxon>
        <taxon>Actinomycetospora</taxon>
    </lineage>
</organism>
<evidence type="ECO:0000256" key="1">
    <source>
        <dbReference type="SAM" id="MobiDB-lite"/>
    </source>
</evidence>
<accession>A0ABT5SV36</accession>
<dbReference type="Pfam" id="PF10722">
    <property type="entry name" value="YbjN"/>
    <property type="match status" value="1"/>
</dbReference>
<name>A0ABT5SV36_9PSEU</name>
<dbReference type="Proteomes" id="UP001300763">
    <property type="component" value="Unassembled WGS sequence"/>
</dbReference>